<evidence type="ECO:0000259" key="3">
    <source>
        <dbReference type="Pfam" id="PF01370"/>
    </source>
</evidence>
<dbReference type="EMBL" id="ODYU01011283">
    <property type="protein sequence ID" value="SOQ56922.1"/>
    <property type="molecule type" value="Genomic_DNA"/>
</dbReference>
<proteinExistence type="predicted"/>
<sequence>MKVVVTGASGFLGSRLADALLRQEPPCPLNVTELILTDVYTPPPRKDPRVKVLALDLTKPSAAEELVGEHCDVVFHLAAVVSGQAEAEFDYGLKANLDATKYLLDALRKKVPNAKFVFASSVGVFGGDLPPVIDDVTATMPQTSYGTAKAMCELLVNDYSRRGFVDGRSVRLPTVSVRAGVANAAMTSFASGIVREPLNGEVAVCPVDTKQELWLTSPATVIHNIIHAATLDASALGKWRSINLPGLCVSVGDMIAALREVAGDKVASLIRYEYNETISRMVASLPVHFDNKTALKLGFAVDANFSEIISLYLKEKNYKLK</sequence>
<evidence type="ECO:0000256" key="2">
    <source>
        <dbReference type="ARBA" id="ARBA00023277"/>
    </source>
</evidence>
<dbReference type="SUPFAM" id="SSF51735">
    <property type="entry name" value="NAD(P)-binding Rossmann-fold domains"/>
    <property type="match status" value="1"/>
</dbReference>
<evidence type="ECO:0000313" key="4">
    <source>
        <dbReference type="EMBL" id="SOQ56922.1"/>
    </source>
</evidence>
<dbReference type="InterPro" id="IPR036291">
    <property type="entry name" value="NAD(P)-bd_dom_sf"/>
</dbReference>
<dbReference type="CDD" id="cd05238">
    <property type="entry name" value="Gne_like_SDR_e"/>
    <property type="match status" value="1"/>
</dbReference>
<dbReference type="Gene3D" id="3.90.25.10">
    <property type="entry name" value="UDP-galactose 4-epimerase, domain 1"/>
    <property type="match status" value="1"/>
</dbReference>
<keyword evidence="2" id="KW-0119">Carbohydrate metabolism</keyword>
<dbReference type="PANTHER" id="PTHR43103">
    <property type="entry name" value="NUCLEOSIDE-DIPHOSPHATE-SUGAR EPIMERASE"/>
    <property type="match status" value="1"/>
</dbReference>
<reference evidence="4" key="1">
    <citation type="submission" date="2016-07" db="EMBL/GenBank/DDBJ databases">
        <authorList>
            <person name="Bretaudeau A."/>
        </authorList>
    </citation>
    <scope>NUCLEOTIDE SEQUENCE</scope>
    <source>
        <strain evidence="4">Rice</strain>
        <tissue evidence="4">Whole body</tissue>
    </source>
</reference>
<protein>
    <submittedName>
        <fullName evidence="4">SFRICE_041346</fullName>
    </submittedName>
</protein>
<feature type="domain" description="NAD-dependent epimerase/dehydratase" evidence="3">
    <location>
        <begin position="3"/>
        <end position="201"/>
    </location>
</feature>
<keyword evidence="1" id="KW-0521">NADP</keyword>
<gene>
    <name evidence="4" type="ORF">SFRICE_041346</name>
</gene>
<dbReference type="PANTHER" id="PTHR43103:SF3">
    <property type="entry name" value="ADP-L-GLYCERO-D-MANNO-HEPTOSE-6-EPIMERASE"/>
    <property type="match status" value="1"/>
</dbReference>
<dbReference type="GO" id="GO:0016491">
    <property type="term" value="F:oxidoreductase activity"/>
    <property type="evidence" value="ECO:0007669"/>
    <property type="project" value="InterPro"/>
</dbReference>
<dbReference type="Pfam" id="PF01370">
    <property type="entry name" value="Epimerase"/>
    <property type="match status" value="1"/>
</dbReference>
<dbReference type="InterPro" id="IPR001509">
    <property type="entry name" value="Epimerase_deHydtase"/>
</dbReference>
<dbReference type="Gene3D" id="3.40.50.720">
    <property type="entry name" value="NAD(P)-binding Rossmann-like Domain"/>
    <property type="match status" value="1"/>
</dbReference>
<dbReference type="InterPro" id="IPR050005">
    <property type="entry name" value="DenD"/>
</dbReference>
<name>A0A2H1WVB3_SPOFR</name>
<organism evidence="4">
    <name type="scientific">Spodoptera frugiperda</name>
    <name type="common">Fall armyworm</name>
    <dbReference type="NCBI Taxonomy" id="7108"/>
    <lineage>
        <taxon>Eukaryota</taxon>
        <taxon>Metazoa</taxon>
        <taxon>Ecdysozoa</taxon>
        <taxon>Arthropoda</taxon>
        <taxon>Hexapoda</taxon>
        <taxon>Insecta</taxon>
        <taxon>Pterygota</taxon>
        <taxon>Neoptera</taxon>
        <taxon>Endopterygota</taxon>
        <taxon>Lepidoptera</taxon>
        <taxon>Glossata</taxon>
        <taxon>Ditrysia</taxon>
        <taxon>Noctuoidea</taxon>
        <taxon>Noctuidae</taxon>
        <taxon>Amphipyrinae</taxon>
        <taxon>Spodoptera</taxon>
    </lineage>
</organism>
<dbReference type="NCBIfam" id="NF043036">
    <property type="entry name" value="ErythonDh"/>
    <property type="match status" value="1"/>
</dbReference>
<accession>A0A2H1WVB3</accession>
<evidence type="ECO:0000256" key="1">
    <source>
        <dbReference type="ARBA" id="ARBA00022857"/>
    </source>
</evidence>
<dbReference type="AlphaFoldDB" id="A0A2H1WVB3"/>